<dbReference type="SUPFAM" id="SSF100950">
    <property type="entry name" value="NagB/RpiA/CoA transferase-like"/>
    <property type="match status" value="1"/>
</dbReference>
<proteinExistence type="inferred from homology"/>
<comment type="caution">
    <text evidence="2">The sequence shown here is derived from an EMBL/GenBank/DDBJ whole genome shotgun (WGS) entry which is preliminary data.</text>
</comment>
<name>A0A660SNW7_UNCT6</name>
<gene>
    <name evidence="2" type="ORF">DRP43_00700</name>
</gene>
<dbReference type="AlphaFoldDB" id="A0A660SNW7"/>
<evidence type="ECO:0008006" key="4">
    <source>
        <dbReference type="Google" id="ProtNLM"/>
    </source>
</evidence>
<dbReference type="Gene3D" id="3.40.50.10470">
    <property type="entry name" value="Translation initiation factor eif-2b, domain 2"/>
    <property type="match status" value="1"/>
</dbReference>
<dbReference type="InterPro" id="IPR042529">
    <property type="entry name" value="IF_2B-like_C"/>
</dbReference>
<evidence type="ECO:0000313" key="2">
    <source>
        <dbReference type="EMBL" id="RKX72468.1"/>
    </source>
</evidence>
<reference evidence="2 3" key="1">
    <citation type="submission" date="2018-06" db="EMBL/GenBank/DDBJ databases">
        <title>Extensive metabolic versatility and redundancy in microbially diverse, dynamic hydrothermal sediments.</title>
        <authorList>
            <person name="Dombrowski N."/>
            <person name="Teske A."/>
            <person name="Baker B.J."/>
        </authorList>
    </citation>
    <scope>NUCLEOTIDE SEQUENCE [LARGE SCALE GENOMIC DNA]</scope>
    <source>
        <strain evidence="2">B10_G13</strain>
    </source>
</reference>
<sequence length="244" mass="28180">MKNEIKILINQVRENTISGDIEIARMLITFILDNFYLLKDEDLIDVAEQLKNAKNEMASIQNIARILILYADKLDELYKELIAFRKFVVPDYNKIHFRDLFSDLKKPVGIITLSRSSTVKYAIILLYKKNLLKNLYIIHSYPGGEGEILLKELNENGINGILVEDLTFYRYMNNIDIALTGADAITDKYFINKVGSYFLFDYAKKAGKKTLVLGNPLKKISIDIEIKNKEYEKIPLNLVDKIFI</sequence>
<dbReference type="InterPro" id="IPR037171">
    <property type="entry name" value="NagB/RpiA_transferase-like"/>
</dbReference>
<accession>A0A660SNW7</accession>
<dbReference type="InterPro" id="IPR000649">
    <property type="entry name" value="IF-2B-related"/>
</dbReference>
<comment type="similarity">
    <text evidence="1">Belongs to the eIF-2B alpha/beta/delta subunits family.</text>
</comment>
<protein>
    <recommendedName>
        <fullName evidence="4">Initiation factor 2B</fullName>
    </recommendedName>
</protein>
<dbReference type="Proteomes" id="UP000271125">
    <property type="component" value="Unassembled WGS sequence"/>
</dbReference>
<organism evidence="2 3">
    <name type="scientific">candidate division TA06 bacterium</name>
    <dbReference type="NCBI Taxonomy" id="2250710"/>
    <lineage>
        <taxon>Bacteria</taxon>
        <taxon>Bacteria division TA06</taxon>
    </lineage>
</organism>
<dbReference type="EMBL" id="QNBD01000018">
    <property type="protein sequence ID" value="RKX72468.1"/>
    <property type="molecule type" value="Genomic_DNA"/>
</dbReference>
<dbReference type="Pfam" id="PF01008">
    <property type="entry name" value="IF-2B"/>
    <property type="match status" value="1"/>
</dbReference>
<evidence type="ECO:0000313" key="3">
    <source>
        <dbReference type="Proteomes" id="UP000271125"/>
    </source>
</evidence>
<evidence type="ECO:0000256" key="1">
    <source>
        <dbReference type="RuleBase" id="RU003814"/>
    </source>
</evidence>